<feature type="domain" description="Transglycosylase SLT" evidence="1">
    <location>
        <begin position="109"/>
        <end position="185"/>
    </location>
</feature>
<dbReference type="SUPFAM" id="SSF53955">
    <property type="entry name" value="Lysozyme-like"/>
    <property type="match status" value="1"/>
</dbReference>
<gene>
    <name evidence="2" type="ORF">METZ01_LOCUS511136</name>
</gene>
<dbReference type="CDD" id="cd00254">
    <property type="entry name" value="LT-like"/>
    <property type="match status" value="1"/>
</dbReference>
<dbReference type="EMBL" id="UINC01227411">
    <property type="protein sequence ID" value="SVE58282.1"/>
    <property type="molecule type" value="Genomic_DNA"/>
</dbReference>
<name>A0A383EN05_9ZZZZ</name>
<reference evidence="2" key="1">
    <citation type="submission" date="2018-05" db="EMBL/GenBank/DDBJ databases">
        <authorList>
            <person name="Lanie J.A."/>
            <person name="Ng W.-L."/>
            <person name="Kazmierczak K.M."/>
            <person name="Andrzejewski T.M."/>
            <person name="Davidsen T.M."/>
            <person name="Wayne K.J."/>
            <person name="Tettelin H."/>
            <person name="Glass J.I."/>
            <person name="Rusch D."/>
            <person name="Podicherti R."/>
            <person name="Tsui H.-C.T."/>
            <person name="Winkler M.E."/>
        </authorList>
    </citation>
    <scope>NUCLEOTIDE SEQUENCE</scope>
</reference>
<proteinExistence type="predicted"/>
<feature type="non-terminal residue" evidence="2">
    <location>
        <position position="1"/>
    </location>
</feature>
<organism evidence="2">
    <name type="scientific">marine metagenome</name>
    <dbReference type="NCBI Taxonomy" id="408172"/>
    <lineage>
        <taxon>unclassified sequences</taxon>
        <taxon>metagenomes</taxon>
        <taxon>ecological metagenomes</taxon>
    </lineage>
</organism>
<dbReference type="Pfam" id="PF01464">
    <property type="entry name" value="SLT"/>
    <property type="match status" value="1"/>
</dbReference>
<sequence>KIFIFWITVSLILFILPGKAVHGGRWANLAQETFDVLDEWKKLRNVAKDLPFVNPPKEVIEALEKEVKRPALEPRELMVILPTDTGIVKRLKKKCSPFGKEIKKVSFIFDVPEVVLYGLIFHESGCDSAIQNPRSTATGLTQMIDGTWIWAKERIRQDFNLELKNRRSPHDSLMAGTWYLNHLFMVAERITGKGKMLSRKDVATWDIPLQYYYAGEGCGPKPKCRPEKEV</sequence>
<accession>A0A383EN05</accession>
<evidence type="ECO:0000259" key="1">
    <source>
        <dbReference type="Pfam" id="PF01464"/>
    </source>
</evidence>
<feature type="non-terminal residue" evidence="2">
    <location>
        <position position="230"/>
    </location>
</feature>
<dbReference type="Gene3D" id="1.10.530.10">
    <property type="match status" value="1"/>
</dbReference>
<dbReference type="InterPro" id="IPR008258">
    <property type="entry name" value="Transglycosylase_SLT_dom_1"/>
</dbReference>
<dbReference type="InterPro" id="IPR023346">
    <property type="entry name" value="Lysozyme-like_dom_sf"/>
</dbReference>
<protein>
    <recommendedName>
        <fullName evidence="1">Transglycosylase SLT domain-containing protein</fullName>
    </recommendedName>
</protein>
<evidence type="ECO:0000313" key="2">
    <source>
        <dbReference type="EMBL" id="SVE58282.1"/>
    </source>
</evidence>
<dbReference type="AlphaFoldDB" id="A0A383EN05"/>